<evidence type="ECO:0000259" key="2">
    <source>
        <dbReference type="SMART" id="SM01080"/>
    </source>
</evidence>
<dbReference type="Pfam" id="PF12770">
    <property type="entry name" value="CHAT"/>
    <property type="match status" value="1"/>
</dbReference>
<comment type="caution">
    <text evidence="3">The sequence shown here is derived from an EMBL/GenBank/DDBJ whole genome shotgun (WGS) entry which is preliminary data.</text>
</comment>
<keyword evidence="4" id="KW-1185">Reference proteome</keyword>
<feature type="transmembrane region" description="Helical" evidence="1">
    <location>
        <begin position="725"/>
        <end position="745"/>
    </location>
</feature>
<dbReference type="InterPro" id="IPR024983">
    <property type="entry name" value="CHAT_dom"/>
</dbReference>
<keyword evidence="1" id="KW-0812">Transmembrane</keyword>
<dbReference type="SMART" id="SM01080">
    <property type="entry name" value="CHASE2"/>
    <property type="match status" value="1"/>
</dbReference>
<accession>A0A8J7CDM3</accession>
<reference evidence="3" key="1">
    <citation type="submission" date="2020-09" db="EMBL/GenBank/DDBJ databases">
        <title>Iningainema tapete sp. nov. (Scytonemataceae, Cyanobacteria) from greenhouses in central Florida (USA) produces two types of nodularin with biosynthetic potential for microcystin-LR and anabaenopeptins.</title>
        <authorList>
            <person name="Berthold D.E."/>
            <person name="Lefler F.W."/>
            <person name="Huang I.-S."/>
            <person name="Abdulla H."/>
            <person name="Zimba P.V."/>
            <person name="Laughinghouse H.D. IV."/>
        </authorList>
    </citation>
    <scope>NUCLEOTIDE SEQUENCE</scope>
    <source>
        <strain evidence="3">BLCCT55</strain>
    </source>
</reference>
<name>A0A8J7CDM3_9CYAN</name>
<keyword evidence="1" id="KW-1133">Transmembrane helix</keyword>
<protein>
    <submittedName>
        <fullName evidence="3">CHASE2 domain-containing protein</fullName>
    </submittedName>
</protein>
<gene>
    <name evidence="3" type="ORF">ICL16_12840</name>
</gene>
<dbReference type="EMBL" id="JACXAE010000048">
    <property type="protein sequence ID" value="MBD2772935.1"/>
    <property type="molecule type" value="Genomic_DNA"/>
</dbReference>
<organism evidence="3 4">
    <name type="scientific">Iningainema tapete BLCC-T55</name>
    <dbReference type="NCBI Taxonomy" id="2748662"/>
    <lineage>
        <taxon>Bacteria</taxon>
        <taxon>Bacillati</taxon>
        <taxon>Cyanobacteriota</taxon>
        <taxon>Cyanophyceae</taxon>
        <taxon>Nostocales</taxon>
        <taxon>Scytonemataceae</taxon>
        <taxon>Iningainema tapete</taxon>
    </lineage>
</organism>
<dbReference type="Pfam" id="PF05226">
    <property type="entry name" value="CHASE2"/>
    <property type="match status" value="1"/>
</dbReference>
<proteinExistence type="predicted"/>
<feature type="domain" description="CHASE2" evidence="2">
    <location>
        <begin position="405"/>
        <end position="716"/>
    </location>
</feature>
<evidence type="ECO:0000256" key="1">
    <source>
        <dbReference type="SAM" id="Phobius"/>
    </source>
</evidence>
<evidence type="ECO:0000313" key="4">
    <source>
        <dbReference type="Proteomes" id="UP000629098"/>
    </source>
</evidence>
<dbReference type="AlphaFoldDB" id="A0A8J7CDM3"/>
<feature type="transmembrane region" description="Helical" evidence="1">
    <location>
        <begin position="751"/>
        <end position="772"/>
    </location>
</feature>
<dbReference type="Proteomes" id="UP000629098">
    <property type="component" value="Unassembled WGS sequence"/>
</dbReference>
<dbReference type="RefSeq" id="WP_190828116.1">
    <property type="nucleotide sequence ID" value="NZ_CAWPPI010000048.1"/>
</dbReference>
<keyword evidence="1" id="KW-0472">Membrane</keyword>
<dbReference type="InterPro" id="IPR007890">
    <property type="entry name" value="CHASE2"/>
</dbReference>
<evidence type="ECO:0000313" key="3">
    <source>
        <dbReference type="EMBL" id="MBD2772935.1"/>
    </source>
</evidence>
<feature type="transmembrane region" description="Helical" evidence="1">
    <location>
        <begin position="703"/>
        <end position="720"/>
    </location>
</feature>
<sequence>MHRLVVLNLGKGDLQQGFPTVTAQFWESEELTPMQFTGSLPAIPSLDGIYQRWQLLYEALYNNLAWRKSTAHPEFEIDEEDDEISHVSYSEFQEVSQNLQTQLNCWLSSHSFLAIERKLRTYLTPKDEFRLIIVTQDGKTLKLPWCLWDFLSDYPKVEISLSPPEYTRSLKENKKRVKKIKILSILGNSSGIDINQDRQILQQLPDSDITFLIEPKSSELNEQLWKSEWDILFFAGHSSSQGKGCIQINAEESLTIEQLKYALKKAISHGLKLAIFNSCDGLGLARDLADLHLPQVIVMREPIPDKVAQEFLKHFLASFATGKSLYLSVREAREKLQGLEAEFPCATWLPVICQNPAEIPFTWQDLYEQKNPLKLLPNRQQLRSILLCSLVNTLLVAGIRFLGLLSPIELSAFDMLMRSRIHEKPDDRLLIVTVTSEDIQSQDLEPRFGSLSDTTLSKLLQKLEKHQPLAIGLDIYRDYPSRKPELALQLRQSKSLIGICKRPDIKDDPTGTLPSPEIPQTQLGFSDFVQDYDGAVRRHLLFMTPSTTSRCTAAYALSTQLAFRYLQAKNILPEFTPEANLKLGKNIFPSIGNRTGGYQSVDAAGSQVLLNYRAMTDPQMVAQRVTLRDILDDKVNPLAIQNRIILIGIVDKSAGDYWATPYGAGSSNKLPGVLVHAHMVSQILSHVLDKRPLLWVLSGEKEFAWIACWAVLGGFIAWRFSRLKIIGTVVIISVIILYGSCWLLVNSGGWIPLVPSAISLLLTNGTVVILLLRQNQLEQIK</sequence>